<evidence type="ECO:0000313" key="2">
    <source>
        <dbReference type="EMBL" id="CBY11996.1"/>
    </source>
</evidence>
<dbReference type="InParanoid" id="E4XQB0"/>
<dbReference type="AlphaFoldDB" id="E4XQB0"/>
<sequence>MDDIFTLLVRFRRIFSCNECSSKAFSKTPFLEKIVKNRMVVCELERGWRFYTAELSKKSGLRQLHSRSSTKRRSSFIFSKMKAKGAMDSDELPSDPKQTETSRLVPTWTPDAYSSPKSSKYVVEVGSFHVKAIFLFFFILLPVGVSMFGSGYLHNCQIHLPNQVQTVYAAQTSATPLAGISPNSNSLGRLGKKTTLCR</sequence>
<keyword evidence="1" id="KW-0812">Transmembrane</keyword>
<feature type="transmembrane region" description="Helical" evidence="1">
    <location>
        <begin position="133"/>
        <end position="153"/>
    </location>
</feature>
<keyword evidence="1" id="KW-0472">Membrane</keyword>
<protein>
    <submittedName>
        <fullName evidence="2">Uncharacterized protein</fullName>
    </submittedName>
</protein>
<evidence type="ECO:0000313" key="3">
    <source>
        <dbReference type="Proteomes" id="UP000001307"/>
    </source>
</evidence>
<gene>
    <name evidence="2" type="ORF">GSOID_T00017408001</name>
</gene>
<dbReference type="Proteomes" id="UP000001307">
    <property type="component" value="Unassembled WGS sequence"/>
</dbReference>
<keyword evidence="3" id="KW-1185">Reference proteome</keyword>
<name>E4XQB0_OIKDI</name>
<evidence type="ECO:0000256" key="1">
    <source>
        <dbReference type="SAM" id="Phobius"/>
    </source>
</evidence>
<reference evidence="2 3" key="1">
    <citation type="journal article" date="2010" name="Science">
        <title>Plasticity of animal genome architecture unmasked by rapid evolution of a pelagic tunicate.</title>
        <authorList>
            <person name="Denoeud F."/>
            <person name="Henriet S."/>
            <person name="Mungpakdee S."/>
            <person name="Aury J.M."/>
            <person name="Da Silva C."/>
            <person name="Brinkmann H."/>
            <person name="Mikhaleva J."/>
            <person name="Olsen L.C."/>
            <person name="Jubin C."/>
            <person name="Canestro C."/>
            <person name="Bouquet J.M."/>
            <person name="Danks G."/>
            <person name="Poulain J."/>
            <person name="Campsteijn C."/>
            <person name="Adamski M."/>
            <person name="Cross I."/>
            <person name="Yadetie F."/>
            <person name="Muffato M."/>
            <person name="Louis A."/>
            <person name="Butcher S."/>
            <person name="Tsagkogeorga G."/>
            <person name="Konrad A."/>
            <person name="Singh S."/>
            <person name="Jensen M.F."/>
            <person name="Cong E.H."/>
            <person name="Eikeseth-Otteraa H."/>
            <person name="Noel B."/>
            <person name="Anthouard V."/>
            <person name="Porcel B.M."/>
            <person name="Kachouri-Lafond R."/>
            <person name="Nishino A."/>
            <person name="Ugolini M."/>
            <person name="Chourrout P."/>
            <person name="Nishida H."/>
            <person name="Aasland R."/>
            <person name="Huzurbazar S."/>
            <person name="Westhof E."/>
            <person name="Delsuc F."/>
            <person name="Lehrach H."/>
            <person name="Reinhardt R."/>
            <person name="Weissenbach J."/>
            <person name="Roy S.W."/>
            <person name="Artiguenave F."/>
            <person name="Postlethwait J.H."/>
            <person name="Manak J.R."/>
            <person name="Thompson E.M."/>
            <person name="Jaillon O."/>
            <person name="Du Pasquier L."/>
            <person name="Boudinot P."/>
            <person name="Liberles D.A."/>
            <person name="Volff J.N."/>
            <person name="Philippe H."/>
            <person name="Lenhard B."/>
            <person name="Roest Crollius H."/>
            <person name="Wincker P."/>
            <person name="Chourrout D."/>
        </authorList>
    </citation>
    <scope>NUCLEOTIDE SEQUENCE [LARGE SCALE GENOMIC DNA]</scope>
</reference>
<organism evidence="2 3">
    <name type="scientific">Oikopleura dioica</name>
    <name type="common">Tunicate</name>
    <dbReference type="NCBI Taxonomy" id="34765"/>
    <lineage>
        <taxon>Eukaryota</taxon>
        <taxon>Metazoa</taxon>
        <taxon>Chordata</taxon>
        <taxon>Tunicata</taxon>
        <taxon>Appendicularia</taxon>
        <taxon>Copelata</taxon>
        <taxon>Oikopleuridae</taxon>
        <taxon>Oikopleura</taxon>
    </lineage>
</organism>
<proteinExistence type="predicted"/>
<dbReference type="EMBL" id="FN653101">
    <property type="protein sequence ID" value="CBY11996.1"/>
    <property type="molecule type" value="Genomic_DNA"/>
</dbReference>
<dbReference type="OrthoDB" id="10543525at2759"/>
<keyword evidence="1" id="KW-1133">Transmembrane helix</keyword>
<accession>E4XQB0</accession>